<dbReference type="EMBL" id="JANEYF010004012">
    <property type="protein sequence ID" value="KAJ8932568.1"/>
    <property type="molecule type" value="Genomic_DNA"/>
</dbReference>
<dbReference type="Pfam" id="PF21738">
    <property type="entry name" value="DJR-like_dom"/>
    <property type="match status" value="1"/>
</dbReference>
<dbReference type="PANTHER" id="PTHR36159">
    <property type="entry name" value="PROTEIN CBG23766"/>
    <property type="match status" value="1"/>
</dbReference>
<keyword evidence="3" id="KW-1185">Reference proteome</keyword>
<comment type="caution">
    <text evidence="2">The sequence shown here is derived from an EMBL/GenBank/DDBJ whole genome shotgun (WGS) entry which is preliminary data.</text>
</comment>
<dbReference type="AlphaFoldDB" id="A0AAV8X1G0"/>
<dbReference type="PANTHER" id="PTHR36159:SF1">
    <property type="entry name" value="RETROVIRUS-RELATED POL POLYPROTEIN FROM TRANSPOSON 412-LIKE PROTEIN"/>
    <property type="match status" value="1"/>
</dbReference>
<proteinExistence type="predicted"/>
<evidence type="ECO:0000313" key="3">
    <source>
        <dbReference type="Proteomes" id="UP001162156"/>
    </source>
</evidence>
<protein>
    <recommendedName>
        <fullName evidence="1">Double jelly roll-like domain-containing protein</fullName>
    </recommendedName>
</protein>
<accession>A0AAV8X1G0</accession>
<reference evidence="2" key="1">
    <citation type="journal article" date="2023" name="Insect Mol. Biol.">
        <title>Genome sequencing provides insights into the evolution of gene families encoding plant cell wall-degrading enzymes in longhorned beetles.</title>
        <authorList>
            <person name="Shin N.R."/>
            <person name="Okamura Y."/>
            <person name="Kirsch R."/>
            <person name="Pauchet Y."/>
        </authorList>
    </citation>
    <scope>NUCLEOTIDE SEQUENCE</scope>
    <source>
        <strain evidence="2">RBIC_L_NR</strain>
    </source>
</reference>
<evidence type="ECO:0000259" key="1">
    <source>
        <dbReference type="Pfam" id="PF21738"/>
    </source>
</evidence>
<sequence length="308" mass="36067">MDLLNVTGHPFSDNSVEVYQFQTYQSYIHGNLNYNDEVRIPIQDLDAYTAPCNSYLYIEGKLSKSDGSKSTKLEFINNGIAFIFREIRYEMNGIIVDLVRNVGLVSTIKSYLSFNESESTLLQNADWFPKKITLTIGMDKKVLLILTEILISNDRDAINGEDESEEPKIDIQKLYWRIPHVTVGIPEKLRLNKILNRNLKIPIKFSSWRLIEYSSRSATTRYTWPVKTTTTVETSRHVIIAFHKARKGKFATDMSKFANCNLTNIRIFLNSERYPYNDPYLYYENNKFETLYEMFVNFQELYYLHKTN</sequence>
<name>A0AAV8X1G0_9CUCU</name>
<evidence type="ECO:0000313" key="2">
    <source>
        <dbReference type="EMBL" id="KAJ8932568.1"/>
    </source>
</evidence>
<gene>
    <name evidence="2" type="ORF">NQ314_014583</name>
</gene>
<dbReference type="Proteomes" id="UP001162156">
    <property type="component" value="Unassembled WGS sequence"/>
</dbReference>
<organism evidence="2 3">
    <name type="scientific">Rhamnusium bicolor</name>
    <dbReference type="NCBI Taxonomy" id="1586634"/>
    <lineage>
        <taxon>Eukaryota</taxon>
        <taxon>Metazoa</taxon>
        <taxon>Ecdysozoa</taxon>
        <taxon>Arthropoda</taxon>
        <taxon>Hexapoda</taxon>
        <taxon>Insecta</taxon>
        <taxon>Pterygota</taxon>
        <taxon>Neoptera</taxon>
        <taxon>Endopterygota</taxon>
        <taxon>Coleoptera</taxon>
        <taxon>Polyphaga</taxon>
        <taxon>Cucujiformia</taxon>
        <taxon>Chrysomeloidea</taxon>
        <taxon>Cerambycidae</taxon>
        <taxon>Lepturinae</taxon>
        <taxon>Rhagiini</taxon>
        <taxon>Rhamnusium</taxon>
    </lineage>
</organism>
<dbReference type="InterPro" id="IPR049512">
    <property type="entry name" value="DJR-like_dom"/>
</dbReference>
<feature type="domain" description="Double jelly roll-like" evidence="1">
    <location>
        <begin position="76"/>
        <end position="305"/>
    </location>
</feature>